<dbReference type="PANTHER" id="PTHR10357:SF179">
    <property type="entry name" value="NEUTRAL AND BASIC AMINO ACID TRANSPORT PROTEIN RBAT"/>
    <property type="match status" value="1"/>
</dbReference>
<dbReference type="Gene3D" id="3.20.20.80">
    <property type="entry name" value="Glycosidases"/>
    <property type="match status" value="1"/>
</dbReference>
<dbReference type="Pfam" id="PF00128">
    <property type="entry name" value="Alpha-amylase"/>
    <property type="match status" value="1"/>
</dbReference>
<protein>
    <submittedName>
        <fullName evidence="5">Oligo-1,6-glucosidase</fullName>
    </submittedName>
</protein>
<dbReference type="OrthoDB" id="18347at2157"/>
<dbReference type="CDD" id="cd11333">
    <property type="entry name" value="AmyAc_SI_OligoGlu_DGase"/>
    <property type="match status" value="1"/>
</dbReference>
<dbReference type="FunFam" id="2.60.40.1180:FF:000007">
    <property type="entry name" value="Sucrose isomerase"/>
    <property type="match status" value="1"/>
</dbReference>
<dbReference type="STRING" id="1765655.AMR74_10820"/>
<dbReference type="SUPFAM" id="SSF51011">
    <property type="entry name" value="Glycosyl hydrolase domain"/>
    <property type="match status" value="1"/>
</dbReference>
<dbReference type="EMBL" id="LIST01000004">
    <property type="protein sequence ID" value="KOX96026.1"/>
    <property type="molecule type" value="Genomic_DNA"/>
</dbReference>
<dbReference type="Pfam" id="PF16657">
    <property type="entry name" value="Malt_amylase_C"/>
    <property type="match status" value="1"/>
</dbReference>
<dbReference type="Proteomes" id="UP000037747">
    <property type="component" value="Unassembled WGS sequence"/>
</dbReference>
<dbReference type="SUPFAM" id="SSF51445">
    <property type="entry name" value="(Trans)glycosidases"/>
    <property type="match status" value="1"/>
</dbReference>
<dbReference type="PATRIC" id="fig|1705389.3.peg.3696"/>
<dbReference type="Gene3D" id="2.60.40.1180">
    <property type="entry name" value="Golgi alpha-mannosidase II"/>
    <property type="match status" value="1"/>
</dbReference>
<evidence type="ECO:0000256" key="1">
    <source>
        <dbReference type="ARBA" id="ARBA00008061"/>
    </source>
</evidence>
<keyword evidence="3" id="KW-0326">Glycosidase</keyword>
<gene>
    <name evidence="5" type="ORF">AMR74_10820</name>
</gene>
<dbReference type="Gene3D" id="3.90.400.10">
    <property type="entry name" value="Oligo-1,6-glucosidase, Domain 2"/>
    <property type="match status" value="1"/>
</dbReference>
<proteinExistence type="inferred from homology"/>
<keyword evidence="2" id="KW-0378">Hydrolase</keyword>
<dbReference type="InterPro" id="IPR045857">
    <property type="entry name" value="O16G_dom_2"/>
</dbReference>
<comment type="caution">
    <text evidence="5">The sequence shown here is derived from an EMBL/GenBank/DDBJ whole genome shotgun (WGS) entry which is preliminary data.</text>
</comment>
<evidence type="ECO:0000256" key="2">
    <source>
        <dbReference type="ARBA" id="ARBA00022801"/>
    </source>
</evidence>
<dbReference type="PANTHER" id="PTHR10357">
    <property type="entry name" value="ALPHA-AMYLASE FAMILY MEMBER"/>
    <property type="match status" value="1"/>
</dbReference>
<dbReference type="FunFam" id="3.20.20.80:FF:000064">
    <property type="entry name" value="Oligo-1,6-glucosidase"/>
    <property type="match status" value="1"/>
</dbReference>
<evidence type="ECO:0000313" key="5">
    <source>
        <dbReference type="EMBL" id="KOX96026.1"/>
    </source>
</evidence>
<dbReference type="NCBIfam" id="NF008183">
    <property type="entry name" value="PRK10933.1"/>
    <property type="match status" value="1"/>
</dbReference>
<dbReference type="FunFam" id="3.90.400.10:FF:000002">
    <property type="entry name" value="Sucrose isomerase"/>
    <property type="match status" value="1"/>
</dbReference>
<accession>A0A0N0UAC9</accession>
<comment type="similarity">
    <text evidence="1">Belongs to the glycosyl hydrolase 13 family.</text>
</comment>
<dbReference type="GO" id="GO:0004556">
    <property type="term" value="F:alpha-amylase activity"/>
    <property type="evidence" value="ECO:0007669"/>
    <property type="project" value="TreeGrafter"/>
</dbReference>
<dbReference type="InterPro" id="IPR013780">
    <property type="entry name" value="Glyco_hydro_b"/>
</dbReference>
<name>A0A0N0UAC9_9EURY</name>
<dbReference type="GO" id="GO:0009313">
    <property type="term" value="P:oligosaccharide catabolic process"/>
    <property type="evidence" value="ECO:0007669"/>
    <property type="project" value="TreeGrafter"/>
</dbReference>
<dbReference type="AlphaFoldDB" id="A0A0N0UAC9"/>
<dbReference type="SMART" id="SM00642">
    <property type="entry name" value="Aamy"/>
    <property type="match status" value="1"/>
</dbReference>
<evidence type="ECO:0000313" key="6">
    <source>
        <dbReference type="Proteomes" id="UP000037747"/>
    </source>
</evidence>
<dbReference type="InterPro" id="IPR032091">
    <property type="entry name" value="Malt_amylase-like_C"/>
</dbReference>
<organism evidence="5 6">
    <name type="scientific">Halorubrum tropicale</name>
    <dbReference type="NCBI Taxonomy" id="1765655"/>
    <lineage>
        <taxon>Archaea</taxon>
        <taxon>Methanobacteriati</taxon>
        <taxon>Methanobacteriota</taxon>
        <taxon>Stenosarchaea group</taxon>
        <taxon>Halobacteria</taxon>
        <taxon>Halobacteriales</taxon>
        <taxon>Haloferacaceae</taxon>
        <taxon>Halorubrum</taxon>
    </lineage>
</organism>
<dbReference type="InterPro" id="IPR006047">
    <property type="entry name" value="GH13_cat_dom"/>
</dbReference>
<evidence type="ECO:0000256" key="3">
    <source>
        <dbReference type="ARBA" id="ARBA00023295"/>
    </source>
</evidence>
<feature type="domain" description="Glycosyl hydrolase family 13 catalytic" evidence="4">
    <location>
        <begin position="14"/>
        <end position="418"/>
    </location>
</feature>
<evidence type="ECO:0000259" key="4">
    <source>
        <dbReference type="SMART" id="SM00642"/>
    </source>
</evidence>
<dbReference type="RefSeq" id="WP_053772072.1">
    <property type="nucleotide sequence ID" value="NZ_LIST01000004.1"/>
</dbReference>
<sequence>MTERAWWKEAVVYQIYPRSFNDSDGDGVGDIPGIVEKLDYVDELGVDAVWLSPVYESPQHDNGYDVSDYRSIHSKYGTMDDWESLLAGLHDRDIRLVMDMVANHTSSEHEWFRQSRADPDGEYGDYYVWREGDADEPPNNWKSFFGGSAWTYDEEREAWYLSLFDTTQPDLNWRNPDVRAEMHEVMNWWLDKGIDGFRLDVLNLISKPEGLPDGDPSRDLVGSEHFVDGPRIHEYLAEMHDAVFAGRDIVTVGEMPELTLDSAREYTGEDGPLDLVFPFEHVQVDFGPNGRWDVGEWTLPELKSVLDTWQRGLDDEWWTTLFFENHDQPRSVSRFGDDERYRYESATALATALLTLRGTPFVYQGQELGMTNTTFESLDDVADVDTVRNVRELIADGVYGGYGEVRGVVEARSRDNARTPMQWTDGRHAGFTDGDPWLPVNDDYEAVNAARERERTPSVLSYYRTLIGVRGDSEPLRYGSYELRYPDDEQLYVYERRLDGERVVVVLNLSGEPRTADVTPVGPSAALLLGNYESVPEAPGEPFDLRPYEARLYAESG</sequence>
<reference evidence="5 6" key="1">
    <citation type="submission" date="2015-08" db="EMBL/GenBank/DDBJ databases">
        <title>Genomes of Isolates from Cabo Rojo, PR.</title>
        <authorList>
            <person name="Sanchez-Nieves R.L."/>
            <person name="Montalvo-Rodriguez R."/>
        </authorList>
    </citation>
    <scope>NUCLEOTIDE SEQUENCE [LARGE SCALE GENOMIC DNA]</scope>
    <source>
        <strain evidence="5 6">5</strain>
    </source>
</reference>
<keyword evidence="6" id="KW-1185">Reference proteome</keyword>
<dbReference type="InterPro" id="IPR017853">
    <property type="entry name" value="GH"/>
</dbReference>